<dbReference type="SUPFAM" id="SSF102114">
    <property type="entry name" value="Radical SAM enzymes"/>
    <property type="match status" value="1"/>
</dbReference>
<name>A0A7D4UP73_9SPHI</name>
<keyword evidence="5" id="KW-0479">Metal-binding</keyword>
<evidence type="ECO:0000256" key="1">
    <source>
        <dbReference type="ARBA" id="ARBA00001966"/>
    </source>
</evidence>
<dbReference type="InterPro" id="IPR058240">
    <property type="entry name" value="rSAM_sf"/>
</dbReference>
<dbReference type="InterPro" id="IPR006638">
    <property type="entry name" value="Elp3/MiaA/NifB-like_rSAM"/>
</dbReference>
<dbReference type="SFLD" id="SFLDS00029">
    <property type="entry name" value="Radical_SAM"/>
    <property type="match status" value="1"/>
</dbReference>
<evidence type="ECO:0000256" key="7">
    <source>
        <dbReference type="ARBA" id="ARBA00023014"/>
    </source>
</evidence>
<dbReference type="Proteomes" id="UP000505355">
    <property type="component" value="Chromosome"/>
</dbReference>
<dbReference type="Pfam" id="PF02310">
    <property type="entry name" value="B12-binding"/>
    <property type="match status" value="1"/>
</dbReference>
<evidence type="ECO:0000259" key="8">
    <source>
        <dbReference type="PROSITE" id="PS51332"/>
    </source>
</evidence>
<dbReference type="GO" id="GO:0051539">
    <property type="term" value="F:4 iron, 4 sulfur cluster binding"/>
    <property type="evidence" value="ECO:0007669"/>
    <property type="project" value="UniProtKB-KW"/>
</dbReference>
<gene>
    <name evidence="10" type="ORF">HQ865_09175</name>
</gene>
<dbReference type="InterPro" id="IPR034466">
    <property type="entry name" value="Methyltransferase_Class_B"/>
</dbReference>
<dbReference type="SFLD" id="SFLDG01123">
    <property type="entry name" value="methyltransferase_(Class_B)"/>
    <property type="match status" value="1"/>
</dbReference>
<sequence>MNKVLLFNPRSANNKYRIPNSILNIAASVDGKYDWVIVDGNCEHDPLAKILSYLDTGEFRYLGFSVMPGPQLRQAIPISKAIKEKHPNTTMVWGGYFPSNHAKVVLDSGYVDFIINGPGDNAFPNLLDALEQFKPYEFIKNLIYKADGKITKTIKEDLIDQDSLPSLPYDKLNSFYPIPKFLGKTYLGEKTLAYHSSIGCPFTCSFCAVVPIYEARWKAKSAQSVYNDVKYIKDKWGADAIEFHDNNFFVSEKRAVDFARLITPEKMTWWGMARIDTMDKFKDSSLAAIRESGCKMIFFGAESGNNAVLEQMDKGGTQTGEQIIRFAERMKKFDIVPEYSFVLGTPAPTQEQVEAQIDFEIDFIKKVKQVNPMTEIIIYTYSPVPTEGSTMYEEVKAAGFAFPQTLEDWISPAWESFDLRKNPLTPWLTPEMINKIRNFETVLNGLYPTVTDIRLNSLKRRAIKLVAGLRYKIDLYKYPYEIKLLQKVWRYRQPEIQGF</sequence>
<organism evidence="10 11">
    <name type="scientific">Mucilaginibacter mali</name>
    <dbReference type="NCBI Taxonomy" id="2740462"/>
    <lineage>
        <taxon>Bacteria</taxon>
        <taxon>Pseudomonadati</taxon>
        <taxon>Bacteroidota</taxon>
        <taxon>Sphingobacteriia</taxon>
        <taxon>Sphingobacteriales</taxon>
        <taxon>Sphingobacteriaceae</taxon>
        <taxon>Mucilaginibacter</taxon>
    </lineage>
</organism>
<reference evidence="10 11" key="1">
    <citation type="submission" date="2020-05" db="EMBL/GenBank/DDBJ databases">
        <title>Mucilaginibacter mali sp. nov.</title>
        <authorList>
            <person name="Kim H.S."/>
            <person name="Lee K.C."/>
            <person name="Suh M.K."/>
            <person name="Kim J.-S."/>
            <person name="Han K.-I."/>
            <person name="Eom M.K."/>
            <person name="Shin Y.K."/>
            <person name="Lee J.-S."/>
        </authorList>
    </citation>
    <scope>NUCLEOTIDE SEQUENCE [LARGE SCALE GENOMIC DNA]</scope>
    <source>
        <strain evidence="10 11">G2-14</strain>
    </source>
</reference>
<dbReference type="InterPro" id="IPR006158">
    <property type="entry name" value="Cobalamin-bd"/>
</dbReference>
<keyword evidence="2" id="KW-0489">Methyltransferase</keyword>
<dbReference type="GO" id="GO:0003824">
    <property type="term" value="F:catalytic activity"/>
    <property type="evidence" value="ECO:0007669"/>
    <property type="project" value="InterPro"/>
</dbReference>
<keyword evidence="3" id="KW-0808">Transferase</keyword>
<dbReference type="SMART" id="SM00729">
    <property type="entry name" value="Elp3"/>
    <property type="match status" value="1"/>
</dbReference>
<comment type="cofactor">
    <cofactor evidence="1">
        <name>[4Fe-4S] cluster</name>
        <dbReference type="ChEBI" id="CHEBI:49883"/>
    </cofactor>
</comment>
<dbReference type="Gene3D" id="3.80.30.20">
    <property type="entry name" value="tm_1862 like domain"/>
    <property type="match status" value="1"/>
</dbReference>
<dbReference type="GO" id="GO:0046872">
    <property type="term" value="F:metal ion binding"/>
    <property type="evidence" value="ECO:0007669"/>
    <property type="project" value="UniProtKB-KW"/>
</dbReference>
<feature type="domain" description="B12-binding" evidence="8">
    <location>
        <begin position="1"/>
        <end position="137"/>
    </location>
</feature>
<evidence type="ECO:0000313" key="10">
    <source>
        <dbReference type="EMBL" id="QKJ29920.1"/>
    </source>
</evidence>
<evidence type="ECO:0000256" key="4">
    <source>
        <dbReference type="ARBA" id="ARBA00022691"/>
    </source>
</evidence>
<protein>
    <submittedName>
        <fullName evidence="10">Cobalamin B12-binding domain-containing protein</fullName>
    </submittedName>
</protein>
<dbReference type="PROSITE" id="PS51332">
    <property type="entry name" value="B12_BINDING"/>
    <property type="match status" value="1"/>
</dbReference>
<dbReference type="Pfam" id="PF04055">
    <property type="entry name" value="Radical_SAM"/>
    <property type="match status" value="1"/>
</dbReference>
<dbReference type="PROSITE" id="PS51918">
    <property type="entry name" value="RADICAL_SAM"/>
    <property type="match status" value="1"/>
</dbReference>
<keyword evidence="4" id="KW-0949">S-adenosyl-L-methionine</keyword>
<feature type="domain" description="Radical SAM core" evidence="9">
    <location>
        <begin position="186"/>
        <end position="413"/>
    </location>
</feature>
<dbReference type="GO" id="GO:0031419">
    <property type="term" value="F:cobalamin binding"/>
    <property type="evidence" value="ECO:0007669"/>
    <property type="project" value="InterPro"/>
</dbReference>
<dbReference type="InterPro" id="IPR007197">
    <property type="entry name" value="rSAM"/>
</dbReference>
<dbReference type="EMBL" id="CP054139">
    <property type="protein sequence ID" value="QKJ29920.1"/>
    <property type="molecule type" value="Genomic_DNA"/>
</dbReference>
<evidence type="ECO:0000256" key="5">
    <source>
        <dbReference type="ARBA" id="ARBA00022723"/>
    </source>
</evidence>
<dbReference type="SFLD" id="SFLDG01082">
    <property type="entry name" value="B12-binding_domain_containing"/>
    <property type="match status" value="1"/>
</dbReference>
<dbReference type="AlphaFoldDB" id="A0A7D4UP73"/>
<evidence type="ECO:0000259" key="9">
    <source>
        <dbReference type="PROSITE" id="PS51918"/>
    </source>
</evidence>
<keyword evidence="6" id="KW-0408">Iron</keyword>
<evidence type="ECO:0000313" key="11">
    <source>
        <dbReference type="Proteomes" id="UP000505355"/>
    </source>
</evidence>
<dbReference type="PANTHER" id="PTHR43409:SF7">
    <property type="entry name" value="BLL1977 PROTEIN"/>
    <property type="match status" value="1"/>
</dbReference>
<dbReference type="InterPro" id="IPR051198">
    <property type="entry name" value="BchE-like"/>
</dbReference>
<dbReference type="PANTHER" id="PTHR43409">
    <property type="entry name" value="ANAEROBIC MAGNESIUM-PROTOPORPHYRIN IX MONOMETHYL ESTER CYCLASE-RELATED"/>
    <property type="match status" value="1"/>
</dbReference>
<dbReference type="Gene3D" id="3.40.50.280">
    <property type="entry name" value="Cobalamin-binding domain"/>
    <property type="match status" value="1"/>
</dbReference>
<evidence type="ECO:0000256" key="3">
    <source>
        <dbReference type="ARBA" id="ARBA00022679"/>
    </source>
</evidence>
<keyword evidence="11" id="KW-1185">Reference proteome</keyword>
<dbReference type="GO" id="GO:0005829">
    <property type="term" value="C:cytosol"/>
    <property type="evidence" value="ECO:0007669"/>
    <property type="project" value="TreeGrafter"/>
</dbReference>
<evidence type="ECO:0000256" key="6">
    <source>
        <dbReference type="ARBA" id="ARBA00023004"/>
    </source>
</evidence>
<keyword evidence="7" id="KW-0411">Iron-sulfur</keyword>
<proteinExistence type="predicted"/>
<accession>A0A7D4UP73</accession>
<evidence type="ECO:0000256" key="2">
    <source>
        <dbReference type="ARBA" id="ARBA00022603"/>
    </source>
</evidence>
<dbReference type="InterPro" id="IPR023404">
    <property type="entry name" value="rSAM_horseshoe"/>
</dbReference>
<dbReference type="KEGG" id="mmab:HQ865_09175"/>
<dbReference type="RefSeq" id="WP_173414610.1">
    <property type="nucleotide sequence ID" value="NZ_CP054139.1"/>
</dbReference>